<sequence length="118" mass="13866">MEKRRYSDRAEYLRVAVAKRRKKLRQKALLYKGRKCRRGGYDFCDEALEFHHRNLTQKEFGLSAKGLTRSWEKIKQELDKCDLLCANCHREVHKNAALKGNLKVKKRVNSGKPKAGYE</sequence>
<proteinExistence type="predicted"/>
<protein>
    <recommendedName>
        <fullName evidence="3">HNH endonuclease</fullName>
    </recommendedName>
</protein>
<accession>A0A2M7AMR9</accession>
<evidence type="ECO:0000313" key="2">
    <source>
        <dbReference type="Proteomes" id="UP000229916"/>
    </source>
</evidence>
<name>A0A2M7AMR9_UNCKA</name>
<organism evidence="1 2">
    <name type="scientific">candidate division WWE3 bacterium CG06_land_8_20_14_3_00_42_16</name>
    <dbReference type="NCBI Taxonomy" id="1975083"/>
    <lineage>
        <taxon>Bacteria</taxon>
        <taxon>Katanobacteria</taxon>
    </lineage>
</organism>
<reference evidence="2" key="1">
    <citation type="submission" date="2017-09" db="EMBL/GenBank/DDBJ databases">
        <title>Depth-based differentiation of microbial function through sediment-hosted aquifers and enrichment of novel symbionts in the deep terrestrial subsurface.</title>
        <authorList>
            <person name="Probst A.J."/>
            <person name="Ladd B."/>
            <person name="Jarett J.K."/>
            <person name="Geller-Mcgrath D.E."/>
            <person name="Sieber C.M.K."/>
            <person name="Emerson J.B."/>
            <person name="Anantharaman K."/>
            <person name="Thomas B.C."/>
            <person name="Malmstrom R."/>
            <person name="Stieglmeier M."/>
            <person name="Klingl A."/>
            <person name="Woyke T."/>
            <person name="Ryan C.M."/>
            <person name="Banfield J.F."/>
        </authorList>
    </citation>
    <scope>NUCLEOTIDE SEQUENCE [LARGE SCALE GENOMIC DNA]</scope>
</reference>
<dbReference type="Proteomes" id="UP000229916">
    <property type="component" value="Unassembled WGS sequence"/>
</dbReference>
<dbReference type="EMBL" id="PEWD01000062">
    <property type="protein sequence ID" value="PIU68692.1"/>
    <property type="molecule type" value="Genomic_DNA"/>
</dbReference>
<dbReference type="AlphaFoldDB" id="A0A2M7AMR9"/>
<evidence type="ECO:0008006" key="3">
    <source>
        <dbReference type="Google" id="ProtNLM"/>
    </source>
</evidence>
<comment type="caution">
    <text evidence="1">The sequence shown here is derived from an EMBL/GenBank/DDBJ whole genome shotgun (WGS) entry which is preliminary data.</text>
</comment>
<evidence type="ECO:0000313" key="1">
    <source>
        <dbReference type="EMBL" id="PIU68692.1"/>
    </source>
</evidence>
<gene>
    <name evidence="1" type="ORF">COS81_02935</name>
</gene>